<dbReference type="NCBIfam" id="NF004816">
    <property type="entry name" value="PRK06170.1"/>
    <property type="match status" value="1"/>
</dbReference>
<accession>F3L3F6</accession>
<gene>
    <name evidence="1" type="ORF">IMCC3088_2148</name>
</gene>
<dbReference type="Gene3D" id="3.90.1300.10">
    <property type="entry name" value="Amidase signature (AS) domain"/>
    <property type="match status" value="1"/>
</dbReference>
<dbReference type="Pfam" id="PF01425">
    <property type="entry name" value="Amidase"/>
    <property type="match status" value="1"/>
</dbReference>
<name>F3L3F6_9GAMM</name>
<dbReference type="InterPro" id="IPR052739">
    <property type="entry name" value="FAAH2"/>
</dbReference>
<dbReference type="InterPro" id="IPR023631">
    <property type="entry name" value="Amidase_dom"/>
</dbReference>
<dbReference type="EMBL" id="AEIG01000063">
    <property type="protein sequence ID" value="EGG29148.1"/>
    <property type="molecule type" value="Genomic_DNA"/>
</dbReference>
<dbReference type="PANTHER" id="PTHR43372:SF4">
    <property type="entry name" value="FATTY-ACID AMIDE HYDROLASE 2"/>
    <property type="match status" value="1"/>
</dbReference>
<protein>
    <submittedName>
        <fullName evidence="1">Amidase family protein</fullName>
    </submittedName>
</protein>
<dbReference type="AlphaFoldDB" id="F3L3F6"/>
<keyword evidence="2" id="KW-1185">Reference proteome</keyword>
<dbReference type="SUPFAM" id="SSF75304">
    <property type="entry name" value="Amidase signature (AS) enzymes"/>
    <property type="match status" value="1"/>
</dbReference>
<comment type="caution">
    <text evidence="1">The sequence shown here is derived from an EMBL/GenBank/DDBJ whole genome shotgun (WGS) entry which is preliminary data.</text>
</comment>
<reference evidence="1 2" key="1">
    <citation type="journal article" date="2011" name="J. Bacteriol.">
        <title>Genome sequence of strain IMCC3088, a proteorhodopsin-containing marine bacterium belonging to the OM60/NOR5 clade.</title>
        <authorList>
            <person name="Jang Y."/>
            <person name="Oh H.M."/>
            <person name="Kang I."/>
            <person name="Lee K."/>
            <person name="Yang S.J."/>
            <person name="Cho J.C."/>
        </authorList>
    </citation>
    <scope>NUCLEOTIDE SEQUENCE [LARGE SCALE GENOMIC DNA]</scope>
    <source>
        <strain evidence="1 2">IMCC3088</strain>
    </source>
</reference>
<dbReference type="eggNOG" id="COG0154">
    <property type="taxonomic scope" value="Bacteria"/>
</dbReference>
<proteinExistence type="predicted"/>
<dbReference type="InterPro" id="IPR036928">
    <property type="entry name" value="AS_sf"/>
</dbReference>
<organism evidence="1 2">
    <name type="scientific">Aequoribacter fuscus</name>
    <dbReference type="NCBI Taxonomy" id="2518989"/>
    <lineage>
        <taxon>Bacteria</taxon>
        <taxon>Pseudomonadati</taxon>
        <taxon>Pseudomonadota</taxon>
        <taxon>Gammaproteobacteria</taxon>
        <taxon>Cellvibrionales</taxon>
        <taxon>Halieaceae</taxon>
        <taxon>Aequoribacter</taxon>
    </lineage>
</organism>
<dbReference type="Proteomes" id="UP000005615">
    <property type="component" value="Unassembled WGS sequence"/>
</dbReference>
<dbReference type="GO" id="GO:0012505">
    <property type="term" value="C:endomembrane system"/>
    <property type="evidence" value="ECO:0007669"/>
    <property type="project" value="TreeGrafter"/>
</dbReference>
<sequence>MTQILYRSAFELAKDIKAGTLSSERVLDFYLDRIQRFNPALNAVVAMDIDAARARAKAADLAAGHGEDWGPLHGVPITVKDALATQGLVTVGGIPARAGQVPETDAVSVARYRAAGAIIVGKTNVPFMSADLQSYNEVYGVTNNPWNVERTCGGSSGGAAAALAAGLSALEVGSDIGGSIRTPAHFNGIFGHKPSYGIVSQQGHIPPGQTVITESDLSVVGPLGVCAADVAQALDVLLGPGSLDSKAWRVDLPPPRFQSIGDLRVAVWADDEFCPVDADIRDAIVAAGRSLEAAGASVDFEARPKFDLAENHRTYLRLMMSVMGAGMPQSVFDMAQKVAASADPNDHSDSVEQMRGIAMSHRDWAKASEQRLKNRAAWERFFEQYDVVLCPCAPATAFAHDHTPDMSARRLTINGEQRPYTDMMRWAGVTLNAGLPASVAPVGMSRDGLPIGVQIAGAYLEDKTTLAVAALLEQHHQGFVPPPGYAH</sequence>
<evidence type="ECO:0000313" key="1">
    <source>
        <dbReference type="EMBL" id="EGG29148.1"/>
    </source>
</evidence>
<dbReference type="RefSeq" id="WP_009576325.1">
    <property type="nucleotide sequence ID" value="NZ_AEIG01000063.1"/>
</dbReference>
<dbReference type="PIRSF" id="PIRSF001221">
    <property type="entry name" value="Amidase_fungi"/>
    <property type="match status" value="1"/>
</dbReference>
<dbReference type="PANTHER" id="PTHR43372">
    <property type="entry name" value="FATTY-ACID AMIDE HYDROLASE"/>
    <property type="match status" value="1"/>
</dbReference>
<evidence type="ECO:0000313" key="2">
    <source>
        <dbReference type="Proteomes" id="UP000005615"/>
    </source>
</evidence>
<dbReference type="OrthoDB" id="8872210at2"/>
<dbReference type="STRING" id="2518989.IMCC3088_2148"/>